<evidence type="ECO:0000256" key="1">
    <source>
        <dbReference type="SAM" id="MobiDB-lite"/>
    </source>
</evidence>
<protein>
    <recommendedName>
        <fullName evidence="4">Phage head morphogenesis domain-containing protein</fullName>
    </recommendedName>
</protein>
<comment type="caution">
    <text evidence="2">The sequence shown here is derived from an EMBL/GenBank/DDBJ whole genome shotgun (WGS) entry which is preliminary data.</text>
</comment>
<feature type="compositionally biased region" description="Polar residues" evidence="1">
    <location>
        <begin position="171"/>
        <end position="182"/>
    </location>
</feature>
<accession>A0A558IPZ9</accession>
<evidence type="ECO:0000313" key="2">
    <source>
        <dbReference type="EMBL" id="TVU83302.1"/>
    </source>
</evidence>
<feature type="region of interest" description="Disordered" evidence="1">
    <location>
        <begin position="171"/>
        <end position="194"/>
    </location>
</feature>
<gene>
    <name evidence="2" type="ORF">FQN05_07390</name>
</gene>
<dbReference type="RefSeq" id="WP_158381655.1">
    <property type="nucleotide sequence ID" value="NZ_VMTX01000009.1"/>
</dbReference>
<reference evidence="2 3" key="1">
    <citation type="submission" date="2019-07" db="EMBL/GenBank/DDBJ databases">
        <title>Draft genome of C. aurimucosum strain 15-4290.</title>
        <authorList>
            <person name="Pacheco L.G.C."/>
            <person name="Aguiar E.R.G.R."/>
            <person name="Navas J."/>
            <person name="Santos C.S."/>
            <person name="Rocha D.J.P.G."/>
        </authorList>
    </citation>
    <scope>NUCLEOTIDE SEQUENCE [LARGE SCALE GENOMIC DNA]</scope>
    <source>
        <strain evidence="2 3">15-4290</strain>
    </source>
</reference>
<dbReference type="Proteomes" id="UP000320648">
    <property type="component" value="Unassembled WGS sequence"/>
</dbReference>
<organism evidence="2 3">
    <name type="scientific">Corynebacterium aurimucosum</name>
    <dbReference type="NCBI Taxonomy" id="169292"/>
    <lineage>
        <taxon>Bacteria</taxon>
        <taxon>Bacillati</taxon>
        <taxon>Actinomycetota</taxon>
        <taxon>Actinomycetes</taxon>
        <taxon>Mycobacteriales</taxon>
        <taxon>Corynebacteriaceae</taxon>
        <taxon>Corynebacterium</taxon>
    </lineage>
</organism>
<sequence>MDAAWTAHKRQLSAAVRKATRQLLDIVRANPHMSQEDLLFYYQALIDQYGQAAAESALLALENSRRTVDLWTKLADPVSADLPPTGQVKGTLAWAVNKAGGKDLTAIAIALVGPLGRLIQQPARDTIWNSTRAAGTRYARVPGPKACWFCLMLASRGGVYTSKESALSVSSRSATRPTSHWRNPSADAGHSYQLGRPRDAAYHDNCTCIAVESHSPDDLPDVVRILQEEWYDVTWTDRGPAPGQAELWKKHIRETRPNGETLRPD</sequence>
<dbReference type="AlphaFoldDB" id="A0A558IPZ9"/>
<dbReference type="EMBL" id="VMTX01000009">
    <property type="protein sequence ID" value="TVU83302.1"/>
    <property type="molecule type" value="Genomic_DNA"/>
</dbReference>
<name>A0A558IPZ9_9CORY</name>
<evidence type="ECO:0008006" key="4">
    <source>
        <dbReference type="Google" id="ProtNLM"/>
    </source>
</evidence>
<evidence type="ECO:0000313" key="3">
    <source>
        <dbReference type="Proteomes" id="UP000320648"/>
    </source>
</evidence>
<dbReference type="InterPro" id="IPR057369">
    <property type="entry name" value="VG15"/>
</dbReference>
<proteinExistence type="predicted"/>
<dbReference type="Pfam" id="PF25310">
    <property type="entry name" value="VG15"/>
    <property type="match status" value="1"/>
</dbReference>